<dbReference type="InterPro" id="IPR001025">
    <property type="entry name" value="BAH_dom"/>
</dbReference>
<keyword evidence="4" id="KW-1185">Reference proteome</keyword>
<feature type="region of interest" description="Disordered" evidence="1">
    <location>
        <begin position="318"/>
        <end position="365"/>
    </location>
</feature>
<dbReference type="PROSITE" id="PS51038">
    <property type="entry name" value="BAH"/>
    <property type="match status" value="1"/>
</dbReference>
<evidence type="ECO:0000259" key="2">
    <source>
        <dbReference type="PROSITE" id="PS51038"/>
    </source>
</evidence>
<dbReference type="SUPFAM" id="SSF57903">
    <property type="entry name" value="FYVE/PHD zinc finger"/>
    <property type="match status" value="1"/>
</dbReference>
<dbReference type="Proteomes" id="UP000799438">
    <property type="component" value="Unassembled WGS sequence"/>
</dbReference>
<dbReference type="Gene3D" id="3.30.40.10">
    <property type="entry name" value="Zinc/RING finger domain, C3HC4 (zinc finger)"/>
    <property type="match status" value="1"/>
</dbReference>
<feature type="region of interest" description="Disordered" evidence="1">
    <location>
        <begin position="74"/>
        <end position="102"/>
    </location>
</feature>
<dbReference type="PANTHER" id="PTHR46364">
    <property type="entry name" value="OS08G0421900 PROTEIN"/>
    <property type="match status" value="1"/>
</dbReference>
<name>A0A6A6BRN2_9PEZI</name>
<organism evidence="3 4">
    <name type="scientific">Aplosporella prunicola CBS 121167</name>
    <dbReference type="NCBI Taxonomy" id="1176127"/>
    <lineage>
        <taxon>Eukaryota</taxon>
        <taxon>Fungi</taxon>
        <taxon>Dikarya</taxon>
        <taxon>Ascomycota</taxon>
        <taxon>Pezizomycotina</taxon>
        <taxon>Dothideomycetes</taxon>
        <taxon>Dothideomycetes incertae sedis</taxon>
        <taxon>Botryosphaeriales</taxon>
        <taxon>Aplosporellaceae</taxon>
        <taxon>Aplosporella</taxon>
    </lineage>
</organism>
<sequence length="400" mass="44743">MVSSSASKQRRTPRHSSVTDARRDGSLSKEPTPAASSKSPAAGNSEDKNGDQPSAGQLDWTKFKRGFTVKNWSARDEAAAAPKNSKKRRRSSLSTGREPLLEENPFDRNLDTYYKVEPVKWWNDTKRYRKFTIANETFRLGETVFVQGHDPGVEPANWVAKVLEVRAANELNVFLRVYWFNRPEDLPMGRQPHHGHNEVIATNTMQIIDALTVNGKATVKHWKETDGEEILDEDTLFWRQTFDCPAGGPVGTLSEIRTHCIDNKPYNPDSTLVYCVNCEKWLHAECVANDVLVKTYEEHNMVVPSSLKRNDVGNDALPVAAKGTATPKSKTPKKTKGKNSTPKVTDNDAAEEEEPEQAFSAEIRIDKGETPKVLVTDARNGKKEVTEKPVHCLFCKNVVA</sequence>
<gene>
    <name evidence="3" type="ORF">K452DRAFT_294295</name>
</gene>
<dbReference type="GO" id="GO:0003682">
    <property type="term" value="F:chromatin binding"/>
    <property type="evidence" value="ECO:0007669"/>
    <property type="project" value="InterPro"/>
</dbReference>
<feature type="compositionally biased region" description="Low complexity" evidence="1">
    <location>
        <begin position="320"/>
        <end position="329"/>
    </location>
</feature>
<reference evidence="3" key="1">
    <citation type="journal article" date="2020" name="Stud. Mycol.">
        <title>101 Dothideomycetes genomes: a test case for predicting lifestyles and emergence of pathogens.</title>
        <authorList>
            <person name="Haridas S."/>
            <person name="Albert R."/>
            <person name="Binder M."/>
            <person name="Bloem J."/>
            <person name="Labutti K."/>
            <person name="Salamov A."/>
            <person name="Andreopoulos B."/>
            <person name="Baker S."/>
            <person name="Barry K."/>
            <person name="Bills G."/>
            <person name="Bluhm B."/>
            <person name="Cannon C."/>
            <person name="Castanera R."/>
            <person name="Culley D."/>
            <person name="Daum C."/>
            <person name="Ezra D."/>
            <person name="Gonzalez J."/>
            <person name="Henrissat B."/>
            <person name="Kuo A."/>
            <person name="Liang C."/>
            <person name="Lipzen A."/>
            <person name="Lutzoni F."/>
            <person name="Magnuson J."/>
            <person name="Mondo S."/>
            <person name="Nolan M."/>
            <person name="Ohm R."/>
            <person name="Pangilinan J."/>
            <person name="Park H.-J."/>
            <person name="Ramirez L."/>
            <person name="Alfaro M."/>
            <person name="Sun H."/>
            <person name="Tritt A."/>
            <person name="Yoshinaga Y."/>
            <person name="Zwiers L.-H."/>
            <person name="Turgeon B."/>
            <person name="Goodwin S."/>
            <person name="Spatafora J."/>
            <person name="Crous P."/>
            <person name="Grigoriev I."/>
        </authorList>
    </citation>
    <scope>NUCLEOTIDE SEQUENCE</scope>
    <source>
        <strain evidence="3">CBS 121167</strain>
    </source>
</reference>
<proteinExistence type="predicted"/>
<dbReference type="EMBL" id="ML995475">
    <property type="protein sequence ID" value="KAF2146752.1"/>
    <property type="molecule type" value="Genomic_DNA"/>
</dbReference>
<dbReference type="GeneID" id="54299179"/>
<dbReference type="InterPro" id="IPR013083">
    <property type="entry name" value="Znf_RING/FYVE/PHD"/>
</dbReference>
<feature type="region of interest" description="Disordered" evidence="1">
    <location>
        <begin position="1"/>
        <end position="60"/>
    </location>
</feature>
<dbReference type="AlphaFoldDB" id="A0A6A6BRN2"/>
<dbReference type="InterPro" id="IPR011011">
    <property type="entry name" value="Znf_FYVE_PHD"/>
</dbReference>
<evidence type="ECO:0000256" key="1">
    <source>
        <dbReference type="SAM" id="MobiDB-lite"/>
    </source>
</evidence>
<dbReference type="CDD" id="cd04370">
    <property type="entry name" value="BAH"/>
    <property type="match status" value="1"/>
</dbReference>
<dbReference type="InterPro" id="IPR043151">
    <property type="entry name" value="BAH_sf"/>
</dbReference>
<accession>A0A6A6BRN2</accession>
<dbReference type="SMART" id="SM00439">
    <property type="entry name" value="BAH"/>
    <property type="match status" value="1"/>
</dbReference>
<feature type="domain" description="BAH" evidence="2">
    <location>
        <begin position="136"/>
        <end position="253"/>
    </location>
</feature>
<dbReference type="Pfam" id="PF01426">
    <property type="entry name" value="BAH"/>
    <property type="match status" value="1"/>
</dbReference>
<dbReference type="OrthoDB" id="10259622at2759"/>
<protein>
    <recommendedName>
        <fullName evidence="2">BAH domain-containing protein</fullName>
    </recommendedName>
</protein>
<evidence type="ECO:0000313" key="3">
    <source>
        <dbReference type="EMBL" id="KAF2146752.1"/>
    </source>
</evidence>
<evidence type="ECO:0000313" key="4">
    <source>
        <dbReference type="Proteomes" id="UP000799438"/>
    </source>
</evidence>
<dbReference type="Gene3D" id="2.30.30.490">
    <property type="match status" value="1"/>
</dbReference>
<feature type="compositionally biased region" description="Low complexity" evidence="1">
    <location>
        <begin position="28"/>
        <end position="42"/>
    </location>
</feature>
<dbReference type="RefSeq" id="XP_033402461.1">
    <property type="nucleotide sequence ID" value="XM_033541682.1"/>
</dbReference>